<comment type="caution">
    <text evidence="1">The sequence shown here is derived from an EMBL/GenBank/DDBJ whole genome shotgun (WGS) entry which is preliminary data.</text>
</comment>
<dbReference type="AlphaFoldDB" id="A0A2W4JQY4"/>
<reference evidence="1" key="1">
    <citation type="submission" date="2018-05" db="EMBL/GenBank/DDBJ databases">
        <authorList>
            <person name="Lanie J.A."/>
            <person name="Ng W.-L."/>
            <person name="Kazmierczak K.M."/>
            <person name="Andrzejewski T.M."/>
            <person name="Davidsen T.M."/>
            <person name="Wayne K.J."/>
            <person name="Tettelin H."/>
            <person name="Glass J.I."/>
            <person name="Rusch D."/>
            <person name="Podicherti R."/>
            <person name="Tsui H.-C.T."/>
            <person name="Winkler M.E."/>
        </authorList>
    </citation>
    <scope>NUCLEOTIDE SEQUENCE</scope>
    <source>
        <strain evidence="1">ZC4RG45</strain>
    </source>
</reference>
<protein>
    <submittedName>
        <fullName evidence="1">Uncharacterized protein</fullName>
    </submittedName>
</protein>
<sequence>MWSLSEPTMVFEPPVGGCGWGCVEVGGGPVDGCRWACAEVSDGESPVLDAWACPANPRSEESLPCMPRTRHVHHELDRCKAGS</sequence>
<gene>
    <name evidence="1" type="ORF">DIU77_00795</name>
</gene>
<proteinExistence type="predicted"/>
<organism evidence="1">
    <name type="scientific">Thermocrispum agreste</name>
    <dbReference type="NCBI Taxonomy" id="37925"/>
    <lineage>
        <taxon>Bacteria</taxon>
        <taxon>Bacillati</taxon>
        <taxon>Actinomycetota</taxon>
        <taxon>Actinomycetes</taxon>
        <taxon>Pseudonocardiales</taxon>
        <taxon>Pseudonocardiaceae</taxon>
        <taxon>Thermocrispum</taxon>
    </lineage>
</organism>
<name>A0A2W4JQY4_9PSEU</name>
<dbReference type="EMBL" id="QGUI01000016">
    <property type="protein sequence ID" value="PZN01401.1"/>
    <property type="molecule type" value="Genomic_DNA"/>
</dbReference>
<evidence type="ECO:0000313" key="1">
    <source>
        <dbReference type="EMBL" id="PZN01401.1"/>
    </source>
</evidence>
<accession>A0A2W4JQY4</accession>